<evidence type="ECO:0000313" key="2">
    <source>
        <dbReference type="EMBL" id="CAJ0562415.1"/>
    </source>
</evidence>
<protein>
    <submittedName>
        <fullName evidence="3">Uncharacterized protein</fullName>
    </submittedName>
</protein>
<reference evidence="3" key="1">
    <citation type="submission" date="2023-06" db="EMBL/GenBank/DDBJ databases">
        <authorList>
            <person name="Delattre M."/>
        </authorList>
    </citation>
    <scope>NUCLEOTIDE SEQUENCE</scope>
    <source>
        <strain evidence="3">AF72</strain>
    </source>
</reference>
<evidence type="ECO:0000256" key="1">
    <source>
        <dbReference type="SAM" id="Coils"/>
    </source>
</evidence>
<name>A0AA36CYC8_9BILA</name>
<feature type="non-terminal residue" evidence="3">
    <location>
        <position position="1"/>
    </location>
</feature>
<dbReference type="Proteomes" id="UP001177023">
    <property type="component" value="Unassembled WGS sequence"/>
</dbReference>
<feature type="coiled-coil region" evidence="1">
    <location>
        <begin position="30"/>
        <end position="57"/>
    </location>
</feature>
<keyword evidence="1" id="KW-0175">Coiled coil</keyword>
<keyword evidence="4" id="KW-1185">Reference proteome</keyword>
<accession>A0AA36CYC8</accession>
<dbReference type="EMBL" id="CATQJA010000645">
    <property type="protein sequence ID" value="CAJ0562415.1"/>
    <property type="molecule type" value="Genomic_DNA"/>
</dbReference>
<evidence type="ECO:0000313" key="4">
    <source>
        <dbReference type="Proteomes" id="UP001177023"/>
    </source>
</evidence>
<evidence type="ECO:0000313" key="3">
    <source>
        <dbReference type="EMBL" id="CAJ0576535.1"/>
    </source>
</evidence>
<comment type="caution">
    <text evidence="3">The sequence shown here is derived from an EMBL/GenBank/DDBJ whole genome shotgun (WGS) entry which is preliminary data.</text>
</comment>
<gene>
    <name evidence="3" type="ORF">MSPICULIGERA_LOCUS14826</name>
    <name evidence="2" type="ORF">MSPICULIGERA_LOCUS2118</name>
</gene>
<dbReference type="AlphaFoldDB" id="A0AA36CYC8"/>
<organism evidence="3 4">
    <name type="scientific">Mesorhabditis spiculigera</name>
    <dbReference type="NCBI Taxonomy" id="96644"/>
    <lineage>
        <taxon>Eukaryota</taxon>
        <taxon>Metazoa</taxon>
        <taxon>Ecdysozoa</taxon>
        <taxon>Nematoda</taxon>
        <taxon>Chromadorea</taxon>
        <taxon>Rhabditida</taxon>
        <taxon>Rhabditina</taxon>
        <taxon>Rhabditomorpha</taxon>
        <taxon>Rhabditoidea</taxon>
        <taxon>Rhabditidae</taxon>
        <taxon>Mesorhabditinae</taxon>
        <taxon>Mesorhabditis</taxon>
    </lineage>
</organism>
<proteinExistence type="predicted"/>
<dbReference type="EMBL" id="CATQJA010002644">
    <property type="protein sequence ID" value="CAJ0576535.1"/>
    <property type="molecule type" value="Genomic_DNA"/>
</dbReference>
<sequence length="114" mass="13626">MAEQQEKQDQGVAAVWKARKERRHEDKSRIARLELKLQESEWKRETQRREIARLKEIIKECGACNEKHREIKEASRAEVKEQKVRVKGGKVDKKARHERRKVKKIAKLLDKFTL</sequence>